<organism evidence="5 6">
    <name type="scientific">Candidatus Falkowbacteria bacterium RIFOXYC2_FULL_36_12</name>
    <dbReference type="NCBI Taxonomy" id="1798002"/>
    <lineage>
        <taxon>Bacteria</taxon>
        <taxon>Candidatus Falkowiibacteriota</taxon>
    </lineage>
</organism>
<dbReference type="GO" id="GO:0009231">
    <property type="term" value="P:riboflavin biosynthetic process"/>
    <property type="evidence" value="ECO:0007669"/>
    <property type="project" value="InterPro"/>
</dbReference>
<feature type="domain" description="Bacterial bifunctional deaminase-reductase C-terminal" evidence="4">
    <location>
        <begin position="5"/>
        <end position="156"/>
    </location>
</feature>
<dbReference type="PANTHER" id="PTHR38011:SF7">
    <property type="entry name" value="2,5-DIAMINO-6-RIBOSYLAMINO-4(3H)-PYRIMIDINONE 5'-PHOSPHATE REDUCTASE"/>
    <property type="match status" value="1"/>
</dbReference>
<dbReference type="SUPFAM" id="SSF53597">
    <property type="entry name" value="Dihydrofolate reductase-like"/>
    <property type="match status" value="1"/>
</dbReference>
<dbReference type="Proteomes" id="UP000179001">
    <property type="component" value="Unassembled WGS sequence"/>
</dbReference>
<dbReference type="PANTHER" id="PTHR38011">
    <property type="entry name" value="DIHYDROFOLATE REDUCTASE FAMILY PROTEIN (AFU_ORTHOLOGUE AFUA_8G06820)"/>
    <property type="match status" value="1"/>
</dbReference>
<name>A0A1F5SYM9_9BACT</name>
<keyword evidence="2" id="KW-0521">NADP</keyword>
<accession>A0A1F5SYM9</accession>
<dbReference type="GO" id="GO:0008703">
    <property type="term" value="F:5-amino-6-(5-phosphoribosylamino)uracil reductase activity"/>
    <property type="evidence" value="ECO:0007669"/>
    <property type="project" value="InterPro"/>
</dbReference>
<evidence type="ECO:0000313" key="5">
    <source>
        <dbReference type="EMBL" id="OGF31814.1"/>
    </source>
</evidence>
<evidence type="ECO:0000259" key="4">
    <source>
        <dbReference type="Pfam" id="PF01872"/>
    </source>
</evidence>
<comment type="pathway">
    <text evidence="1">Cofactor biosynthesis; riboflavin biosynthesis.</text>
</comment>
<gene>
    <name evidence="5" type="ORF">A2478_05010</name>
</gene>
<dbReference type="InterPro" id="IPR002734">
    <property type="entry name" value="RibDG_C"/>
</dbReference>
<proteinExistence type="predicted"/>
<reference evidence="5 6" key="1">
    <citation type="journal article" date="2016" name="Nat. Commun.">
        <title>Thousands of microbial genomes shed light on interconnected biogeochemical processes in an aquifer system.</title>
        <authorList>
            <person name="Anantharaman K."/>
            <person name="Brown C.T."/>
            <person name="Hug L.A."/>
            <person name="Sharon I."/>
            <person name="Castelle C.J."/>
            <person name="Probst A.J."/>
            <person name="Thomas B.C."/>
            <person name="Singh A."/>
            <person name="Wilkins M.J."/>
            <person name="Karaoz U."/>
            <person name="Brodie E.L."/>
            <person name="Williams K.H."/>
            <person name="Hubbard S.S."/>
            <person name="Banfield J.F."/>
        </authorList>
    </citation>
    <scope>NUCLEOTIDE SEQUENCE [LARGE SCALE GENOMIC DNA]</scope>
</reference>
<dbReference type="Pfam" id="PF01872">
    <property type="entry name" value="RibD_C"/>
    <property type="match status" value="1"/>
</dbReference>
<protein>
    <recommendedName>
        <fullName evidence="4">Bacterial bifunctional deaminase-reductase C-terminal domain-containing protein</fullName>
    </recommendedName>
</protein>
<comment type="caution">
    <text evidence="5">The sequence shown here is derived from an EMBL/GenBank/DDBJ whole genome shotgun (WGS) entry which is preliminary data.</text>
</comment>
<dbReference type="EMBL" id="MFGJ01000007">
    <property type="protein sequence ID" value="OGF31814.1"/>
    <property type="molecule type" value="Genomic_DNA"/>
</dbReference>
<dbReference type="InterPro" id="IPR024072">
    <property type="entry name" value="DHFR-like_dom_sf"/>
</dbReference>
<dbReference type="AlphaFoldDB" id="A0A1F5SYM9"/>
<dbReference type="STRING" id="1798002.A2478_05010"/>
<evidence type="ECO:0000313" key="6">
    <source>
        <dbReference type="Proteomes" id="UP000179001"/>
    </source>
</evidence>
<evidence type="ECO:0000256" key="3">
    <source>
        <dbReference type="ARBA" id="ARBA00023002"/>
    </source>
</evidence>
<dbReference type="Gene3D" id="3.40.430.10">
    <property type="entry name" value="Dihydrofolate Reductase, subunit A"/>
    <property type="match status" value="1"/>
</dbReference>
<sequence length="172" mass="19221">MKTRIVMVMSADGVIAKSSNHNPTEWTSKEDQELYKKITKEAGVMIFGQSTYDAIGMPLPGRLNIVLTRENRQDIPGTLEHKQGDLKLILEDLAKRGFKLVIIGGGTIVNSRFLEAGLVDELQLTIEPKLFGAGLRLFDQIDVNIDLELIEVVKLNDNTLNLIYKIKKTSNL</sequence>
<evidence type="ECO:0000256" key="1">
    <source>
        <dbReference type="ARBA" id="ARBA00005104"/>
    </source>
</evidence>
<dbReference type="InterPro" id="IPR050765">
    <property type="entry name" value="Riboflavin_Biosynth_HTPR"/>
</dbReference>
<evidence type="ECO:0000256" key="2">
    <source>
        <dbReference type="ARBA" id="ARBA00022857"/>
    </source>
</evidence>
<keyword evidence="3" id="KW-0560">Oxidoreductase</keyword>